<reference evidence="1" key="1">
    <citation type="journal article" date="2021" name="Proc. Natl. Acad. Sci. U.S.A.">
        <title>A Catalog of Tens of Thousands of Viruses from Human Metagenomes Reveals Hidden Associations with Chronic Diseases.</title>
        <authorList>
            <person name="Tisza M.J."/>
            <person name="Buck C.B."/>
        </authorList>
    </citation>
    <scope>NUCLEOTIDE SEQUENCE</scope>
    <source>
        <strain evidence="1">CtBLh2</strain>
    </source>
</reference>
<sequence length="183" mass="20920">MKKIILLFWGLIMCFSTEAQRWIGKFHLAETNQYYAFPNATFHVGDQKFKVDLSLIFCNHGGYNSAAIVIKRSSFEPLCFYIIPQKPIITTWSYVTGGDPAGECVAMSAIGLIEDTKYRIRFCFDDKVSTTPSFLLIEWEDKGLLAFFNSEGGVRNLLPNTFEGTRLTFLQNLVDKLKLKYDK</sequence>
<protein>
    <submittedName>
        <fullName evidence="1">Uncharacterized protein</fullName>
    </submittedName>
</protein>
<dbReference type="EMBL" id="BK032514">
    <property type="protein sequence ID" value="DAF45560.1"/>
    <property type="molecule type" value="Genomic_DNA"/>
</dbReference>
<name>A0A8S5S3Q8_9CAUD</name>
<evidence type="ECO:0000313" key="1">
    <source>
        <dbReference type="EMBL" id="DAF45560.1"/>
    </source>
</evidence>
<accession>A0A8S5S3Q8</accession>
<proteinExistence type="predicted"/>
<organism evidence="1">
    <name type="scientific">Siphoviridae sp. ctBLh2</name>
    <dbReference type="NCBI Taxonomy" id="2827803"/>
    <lineage>
        <taxon>Viruses</taxon>
        <taxon>Duplodnaviria</taxon>
        <taxon>Heunggongvirae</taxon>
        <taxon>Uroviricota</taxon>
        <taxon>Caudoviricetes</taxon>
    </lineage>
</organism>